<feature type="domain" description="Histidine kinase" evidence="16">
    <location>
        <begin position="923"/>
        <end position="1143"/>
    </location>
</feature>
<dbReference type="SMART" id="SM00448">
    <property type="entry name" value="REC"/>
    <property type="match status" value="1"/>
</dbReference>
<dbReference type="InterPro" id="IPR011110">
    <property type="entry name" value="Reg_prop"/>
</dbReference>
<dbReference type="InterPro" id="IPR036890">
    <property type="entry name" value="HATPase_C_sf"/>
</dbReference>
<dbReference type="InterPro" id="IPR013783">
    <property type="entry name" value="Ig-like_fold"/>
</dbReference>
<keyword evidence="3 12" id="KW-0597">Phosphoprotein</keyword>
<dbReference type="PANTHER" id="PTHR43547:SF2">
    <property type="entry name" value="HYBRID SIGNAL TRANSDUCTION HISTIDINE KINASE C"/>
    <property type="match status" value="1"/>
</dbReference>
<dbReference type="Gene3D" id="2.60.40.10">
    <property type="entry name" value="Immunoglobulins"/>
    <property type="match status" value="1"/>
</dbReference>
<keyword evidence="13" id="KW-0175">Coiled coil</keyword>
<dbReference type="SMART" id="SM00387">
    <property type="entry name" value="HATPase_c"/>
    <property type="match status" value="1"/>
</dbReference>
<dbReference type="CDD" id="cd00075">
    <property type="entry name" value="HATPase"/>
    <property type="match status" value="1"/>
</dbReference>
<evidence type="ECO:0000256" key="13">
    <source>
        <dbReference type="SAM" id="Coils"/>
    </source>
</evidence>
<dbReference type="InterPro" id="IPR009057">
    <property type="entry name" value="Homeodomain-like_sf"/>
</dbReference>
<evidence type="ECO:0000256" key="12">
    <source>
        <dbReference type="PROSITE-ProRule" id="PRU00169"/>
    </source>
</evidence>
<keyword evidence="19" id="KW-1185">Reference proteome</keyword>
<feature type="domain" description="HTH araC/xylS-type" evidence="15">
    <location>
        <begin position="1377"/>
        <end position="1476"/>
    </location>
</feature>
<keyword evidence="8" id="KW-0902">Two-component regulatory system</keyword>
<dbReference type="SUPFAM" id="SSF47384">
    <property type="entry name" value="Homodimeric domain of signal transducing histidine kinase"/>
    <property type="match status" value="1"/>
</dbReference>
<dbReference type="Pfam" id="PF00512">
    <property type="entry name" value="HisKA"/>
    <property type="match status" value="1"/>
</dbReference>
<keyword evidence="9" id="KW-0805">Transcription regulation</keyword>
<keyword evidence="11" id="KW-0804">Transcription</keyword>
<dbReference type="CDD" id="cd00082">
    <property type="entry name" value="HisKA"/>
    <property type="match status" value="1"/>
</dbReference>
<dbReference type="PRINTS" id="PR00344">
    <property type="entry name" value="BCTRLSENSOR"/>
</dbReference>
<dbReference type="InterPro" id="IPR011006">
    <property type="entry name" value="CheY-like_superfamily"/>
</dbReference>
<dbReference type="GO" id="GO:0043565">
    <property type="term" value="F:sequence-specific DNA binding"/>
    <property type="evidence" value="ECO:0007669"/>
    <property type="project" value="InterPro"/>
</dbReference>
<feature type="modified residue" description="4-aspartylphosphate" evidence="12">
    <location>
        <position position="1258"/>
    </location>
</feature>
<evidence type="ECO:0000256" key="1">
    <source>
        <dbReference type="ARBA" id="ARBA00000085"/>
    </source>
</evidence>
<reference evidence="18" key="1">
    <citation type="submission" date="2021-03" db="EMBL/GenBank/DDBJ databases">
        <title>Acanthopleuribacteraceae sp. M133.</title>
        <authorList>
            <person name="Wang G."/>
        </authorList>
    </citation>
    <scope>NUCLEOTIDE SEQUENCE</scope>
    <source>
        <strain evidence="18">M133</strain>
    </source>
</reference>
<evidence type="ECO:0000256" key="4">
    <source>
        <dbReference type="ARBA" id="ARBA00022679"/>
    </source>
</evidence>
<dbReference type="InterPro" id="IPR005467">
    <property type="entry name" value="His_kinase_dom"/>
</dbReference>
<dbReference type="SUPFAM" id="SSF55874">
    <property type="entry name" value="ATPase domain of HSP90 chaperone/DNA topoisomerase II/histidine kinase"/>
    <property type="match status" value="1"/>
</dbReference>
<dbReference type="SUPFAM" id="SSF46689">
    <property type="entry name" value="Homeodomain-like"/>
    <property type="match status" value="1"/>
</dbReference>
<dbReference type="Pfam" id="PF00072">
    <property type="entry name" value="Response_reg"/>
    <property type="match status" value="1"/>
</dbReference>
<feature type="compositionally biased region" description="Low complexity" evidence="14">
    <location>
        <begin position="1153"/>
        <end position="1164"/>
    </location>
</feature>
<evidence type="ECO:0000259" key="17">
    <source>
        <dbReference type="PROSITE" id="PS50110"/>
    </source>
</evidence>
<evidence type="ECO:0000256" key="8">
    <source>
        <dbReference type="ARBA" id="ARBA00023012"/>
    </source>
</evidence>
<comment type="catalytic activity">
    <reaction evidence="1">
        <text>ATP + protein L-histidine = ADP + protein N-phospho-L-histidine.</text>
        <dbReference type="EC" id="2.7.13.3"/>
    </reaction>
</comment>
<evidence type="ECO:0000256" key="6">
    <source>
        <dbReference type="ARBA" id="ARBA00022777"/>
    </source>
</evidence>
<dbReference type="RefSeq" id="WP_237381376.1">
    <property type="nucleotide sequence ID" value="NZ_CP071793.1"/>
</dbReference>
<dbReference type="Pfam" id="PF07495">
    <property type="entry name" value="Y_Y_Y"/>
    <property type="match status" value="1"/>
</dbReference>
<dbReference type="Gene3D" id="1.10.10.60">
    <property type="entry name" value="Homeodomain-like"/>
    <property type="match status" value="1"/>
</dbReference>
<sequence>MIAAWPTLLQAHRSLTRRLFLLIAALLIPPGLALDEAFRFQDLTVEDGLSINSIQAIVQDETGFVWIATSDGLNRYDGQHFKTYRRDAPSASGLPSDWVNKLLLSADGRLWAGTQRGLALYRPNRDEFTGIVPSLSHQRETMVADVSALHQDPLGGIWVGGANPWICRYDDTQQTFRFFRPDVEQTEADDWVRVYAFFDVDESHMLIGTLRGLYLYEGRKERVVRVNAGADLPESLKPLAGLPEAAVISMHRGADQALWIGTNRGLFRLAKESETLQAFQPNPGDPHSLSQKTVIDIFSDRSDRIWIGTEDGLNLVRPDTDAGSDGSIRFRRFQHDPGDKEGLTSSHIYCLFEDRSGLLWVGTGFGGVNLHDPDQEAFGHYRHEPTNPATMSHNNVWALLQDSRDRIWVGLREIGLDCLDPATNRVTRYRPDAESSASAETLRDPRVVALAEDAAGRIWVGTFGGGLHWLDPDSGQFTHISQNKLGSVYVFNFLVEPGVNAPVWIGTYHGLVRYDAELDAFISWKHDPDDARSLSHNWIQSTAPAEDGRIWVGTHEGLDRFDPRSEAFERFSAEANGLTSDSIYSLQPDRAGRLWIGTPEGLNRLDPGQTRAVRYGRAQGLPNTHVVSLSLDGQGMIWGATNSGLFRLDPDSDRVTSYFRRDGLQSDEFNLQAAAVGNDGRLMFGGVNGFNRFFPAEIDRHCDAPSVVLTQLRLNNRVVVPDSTDPSALLSKPAHLSDRIHLAYDQDHLTLEFAGLDFSAPDDLRYRYRLEGFDREWIETSGSERLAVYTDLDAGSYQFQVAAADSEGNWGTPGAGLSLEVDPAPWQTWWAYGGYGLIILALLLWEIHWQRSKLAVERENAAAQKRLAKQRQEMAERDRQLNRVLKRRIEAATSKLQEQNEALQAGREKLLEADRLKTAFFTNISHELRTPLTLILNPLEDLREGTLGAMEERAHERLDLMHRHTHRLLGLINQLLDVSKLEAGQMVLHPRREDVALMVDRCVAAFRHQAERLGIDLERAGETGPVTISCDEDKLEKVLFNLLSNAFKHTPAGGKVTVSLEAATDGGVSIQVADTGQGIAPADLPHIFDRFYQAPGAERISSGGTGIGLALARELVQMHGGDIRVRSEPEEGTRFTVALPKAPTHPEDAQSVAQGGAEATATGASLSTRDSAGASSMSHRADYVDVAADFEPDPGIAAPPTEDGEDHRPTVLVVEDHRDIRRYLREKMEDHYRVVEAINGEDGFQRAREWVPDLVLSDVMMPGRDGFALCEALKGDERTSHIPVVLLTARADEAGKLEGLSQGADDYLSKPFSTAELLTRMGNLIEGRKKLADHYRRRFLSAVEGSSETEASQAPMQALASDSSQSEEPSADEMFLQRIADILEELSGNPSFGVEDLAAEVGYSRRQLLRKLTALTGRGPSDVLREYRLARACELLSRRVGGIAEVAHRVGFKNVRSFSAMFRETYGQTPTQFVNHHRDSAPTR</sequence>
<dbReference type="PROSITE" id="PS01124">
    <property type="entry name" value="HTH_ARAC_FAMILY_2"/>
    <property type="match status" value="1"/>
</dbReference>
<evidence type="ECO:0000256" key="5">
    <source>
        <dbReference type="ARBA" id="ARBA00022741"/>
    </source>
</evidence>
<dbReference type="EMBL" id="CP071793">
    <property type="protein sequence ID" value="QTD51245.1"/>
    <property type="molecule type" value="Genomic_DNA"/>
</dbReference>
<dbReference type="SUPFAM" id="SSF63829">
    <property type="entry name" value="Calcium-dependent phosphotriesterase"/>
    <property type="match status" value="3"/>
</dbReference>
<keyword evidence="7" id="KW-0067">ATP-binding</keyword>
<dbReference type="PROSITE" id="PS00041">
    <property type="entry name" value="HTH_ARAC_FAMILY_1"/>
    <property type="match status" value="1"/>
</dbReference>
<dbReference type="InterPro" id="IPR003661">
    <property type="entry name" value="HisK_dim/P_dom"/>
</dbReference>
<dbReference type="FunFam" id="1.10.287.130:FF:000045">
    <property type="entry name" value="Two-component system sensor histidine kinase/response regulator"/>
    <property type="match status" value="1"/>
</dbReference>
<dbReference type="InterPro" id="IPR036097">
    <property type="entry name" value="HisK_dim/P_sf"/>
</dbReference>
<feature type="region of interest" description="Disordered" evidence="14">
    <location>
        <begin position="1141"/>
        <end position="1177"/>
    </location>
</feature>
<dbReference type="Gene3D" id="3.40.50.2300">
    <property type="match status" value="1"/>
</dbReference>
<dbReference type="InterPro" id="IPR003594">
    <property type="entry name" value="HATPase_dom"/>
</dbReference>
<dbReference type="InterPro" id="IPR001789">
    <property type="entry name" value="Sig_transdc_resp-reg_receiver"/>
</dbReference>
<keyword evidence="4" id="KW-0808">Transferase</keyword>
<dbReference type="InterPro" id="IPR015943">
    <property type="entry name" value="WD40/YVTN_repeat-like_dom_sf"/>
</dbReference>
<evidence type="ECO:0000256" key="9">
    <source>
        <dbReference type="ARBA" id="ARBA00023015"/>
    </source>
</evidence>
<dbReference type="SMART" id="SM00342">
    <property type="entry name" value="HTH_ARAC"/>
    <property type="match status" value="1"/>
</dbReference>
<feature type="coiled-coil region" evidence="13">
    <location>
        <begin position="853"/>
        <end position="913"/>
    </location>
</feature>
<dbReference type="InterPro" id="IPR018062">
    <property type="entry name" value="HTH_AraC-typ_CS"/>
</dbReference>
<dbReference type="InterPro" id="IPR004358">
    <property type="entry name" value="Sig_transdc_His_kin-like_C"/>
</dbReference>
<feature type="compositionally biased region" description="Polar residues" evidence="14">
    <location>
        <begin position="1165"/>
        <end position="1177"/>
    </location>
</feature>
<dbReference type="InterPro" id="IPR011123">
    <property type="entry name" value="Y_Y_Y"/>
</dbReference>
<dbReference type="KEGG" id="scor:J3U87_02145"/>
<accession>A0A8A4TXJ9</accession>
<evidence type="ECO:0000256" key="11">
    <source>
        <dbReference type="ARBA" id="ARBA00023163"/>
    </source>
</evidence>
<protein>
    <recommendedName>
        <fullName evidence="2">histidine kinase</fullName>
        <ecNumber evidence="2">2.7.13.3</ecNumber>
    </recommendedName>
</protein>
<evidence type="ECO:0000256" key="2">
    <source>
        <dbReference type="ARBA" id="ARBA00012438"/>
    </source>
</evidence>
<evidence type="ECO:0000259" key="15">
    <source>
        <dbReference type="PROSITE" id="PS01124"/>
    </source>
</evidence>
<dbReference type="PANTHER" id="PTHR43547">
    <property type="entry name" value="TWO-COMPONENT HISTIDINE KINASE"/>
    <property type="match status" value="1"/>
</dbReference>
<evidence type="ECO:0000259" key="16">
    <source>
        <dbReference type="PROSITE" id="PS50109"/>
    </source>
</evidence>
<dbReference type="InterPro" id="IPR018060">
    <property type="entry name" value="HTH_AraC"/>
</dbReference>
<dbReference type="Proteomes" id="UP000663929">
    <property type="component" value="Chromosome"/>
</dbReference>
<dbReference type="Pfam" id="PF02518">
    <property type="entry name" value="HATPase_c"/>
    <property type="match status" value="1"/>
</dbReference>
<dbReference type="CDD" id="cd17574">
    <property type="entry name" value="REC_OmpR"/>
    <property type="match status" value="1"/>
</dbReference>
<evidence type="ECO:0000256" key="14">
    <source>
        <dbReference type="SAM" id="MobiDB-lite"/>
    </source>
</evidence>
<dbReference type="GO" id="GO:0003700">
    <property type="term" value="F:DNA-binding transcription factor activity"/>
    <property type="evidence" value="ECO:0007669"/>
    <property type="project" value="InterPro"/>
</dbReference>
<dbReference type="Pfam" id="PF07494">
    <property type="entry name" value="Reg_prop"/>
    <property type="match status" value="6"/>
</dbReference>
<dbReference type="Pfam" id="PF12833">
    <property type="entry name" value="HTH_18"/>
    <property type="match status" value="1"/>
</dbReference>
<dbReference type="EC" id="2.7.13.3" evidence="2"/>
<name>A0A8A4TXJ9_SULCO</name>
<proteinExistence type="predicted"/>
<dbReference type="Gene3D" id="2.130.10.10">
    <property type="entry name" value="YVTN repeat-like/Quinoprotein amine dehydrogenase"/>
    <property type="match status" value="2"/>
</dbReference>
<evidence type="ECO:0000256" key="7">
    <source>
        <dbReference type="ARBA" id="ARBA00022840"/>
    </source>
</evidence>
<feature type="compositionally biased region" description="Polar residues" evidence="14">
    <location>
        <begin position="1346"/>
        <end position="1368"/>
    </location>
</feature>
<gene>
    <name evidence="18" type="ORF">J3U87_02145</name>
</gene>
<dbReference type="PROSITE" id="PS50109">
    <property type="entry name" value="HIS_KIN"/>
    <property type="match status" value="1"/>
</dbReference>
<feature type="domain" description="Response regulatory" evidence="17">
    <location>
        <begin position="1210"/>
        <end position="1325"/>
    </location>
</feature>
<keyword evidence="10" id="KW-0238">DNA-binding</keyword>
<dbReference type="FunFam" id="3.30.565.10:FF:000037">
    <property type="entry name" value="Hybrid sensor histidine kinase/response regulator"/>
    <property type="match status" value="1"/>
</dbReference>
<evidence type="ECO:0000256" key="10">
    <source>
        <dbReference type="ARBA" id="ARBA00023125"/>
    </source>
</evidence>
<dbReference type="SUPFAM" id="SSF52172">
    <property type="entry name" value="CheY-like"/>
    <property type="match status" value="1"/>
</dbReference>
<feature type="region of interest" description="Disordered" evidence="14">
    <location>
        <begin position="1346"/>
        <end position="1371"/>
    </location>
</feature>
<keyword evidence="5" id="KW-0547">Nucleotide-binding</keyword>
<organism evidence="18 19">
    <name type="scientific">Sulfidibacter corallicola</name>
    <dbReference type="NCBI Taxonomy" id="2818388"/>
    <lineage>
        <taxon>Bacteria</taxon>
        <taxon>Pseudomonadati</taxon>
        <taxon>Acidobacteriota</taxon>
        <taxon>Holophagae</taxon>
        <taxon>Acanthopleuribacterales</taxon>
        <taxon>Acanthopleuribacteraceae</taxon>
        <taxon>Sulfidibacter</taxon>
    </lineage>
</organism>
<evidence type="ECO:0000256" key="3">
    <source>
        <dbReference type="ARBA" id="ARBA00022553"/>
    </source>
</evidence>
<evidence type="ECO:0000313" key="18">
    <source>
        <dbReference type="EMBL" id="QTD51245.1"/>
    </source>
</evidence>
<keyword evidence="6" id="KW-0418">Kinase</keyword>
<dbReference type="GO" id="GO:0005524">
    <property type="term" value="F:ATP binding"/>
    <property type="evidence" value="ECO:0007669"/>
    <property type="project" value="UniProtKB-KW"/>
</dbReference>
<evidence type="ECO:0000313" key="19">
    <source>
        <dbReference type="Proteomes" id="UP000663929"/>
    </source>
</evidence>
<dbReference type="PROSITE" id="PS50110">
    <property type="entry name" value="RESPONSE_REGULATORY"/>
    <property type="match status" value="1"/>
</dbReference>
<dbReference type="GO" id="GO:0000155">
    <property type="term" value="F:phosphorelay sensor kinase activity"/>
    <property type="evidence" value="ECO:0007669"/>
    <property type="project" value="InterPro"/>
</dbReference>
<dbReference type="Gene3D" id="1.10.287.130">
    <property type="match status" value="1"/>
</dbReference>
<dbReference type="Gene3D" id="3.30.565.10">
    <property type="entry name" value="Histidine kinase-like ATPase, C-terminal domain"/>
    <property type="match status" value="1"/>
</dbReference>
<dbReference type="SMART" id="SM00388">
    <property type="entry name" value="HisKA"/>
    <property type="match status" value="1"/>
</dbReference>